<organism evidence="1 2">
    <name type="scientific">Daejeonella rubra</name>
    <dbReference type="NCBI Taxonomy" id="990371"/>
    <lineage>
        <taxon>Bacteria</taxon>
        <taxon>Pseudomonadati</taxon>
        <taxon>Bacteroidota</taxon>
        <taxon>Sphingobacteriia</taxon>
        <taxon>Sphingobacteriales</taxon>
        <taxon>Sphingobacteriaceae</taxon>
        <taxon>Daejeonella</taxon>
    </lineage>
</organism>
<name>A0A1G9YEB2_9SPHI</name>
<dbReference type="STRING" id="990371.SAMN05421813_13815"/>
<proteinExistence type="predicted"/>
<accession>A0A1G9YEB2</accession>
<reference evidence="2" key="1">
    <citation type="submission" date="2016-10" db="EMBL/GenBank/DDBJ databases">
        <authorList>
            <person name="Varghese N."/>
            <person name="Submissions S."/>
        </authorList>
    </citation>
    <scope>NUCLEOTIDE SEQUENCE [LARGE SCALE GENOMIC DNA]</scope>
    <source>
        <strain evidence="2">DSM 24536</strain>
    </source>
</reference>
<evidence type="ECO:0000313" key="2">
    <source>
        <dbReference type="Proteomes" id="UP000199226"/>
    </source>
</evidence>
<keyword evidence="2" id="KW-1185">Reference proteome</keyword>
<sequence length="34" mass="3939">MDVLKQVMRHDAVRLLRKRNDLPDADFTVNSVNA</sequence>
<dbReference type="Proteomes" id="UP000199226">
    <property type="component" value="Unassembled WGS sequence"/>
</dbReference>
<gene>
    <name evidence="1" type="ORF">SAMN05421813_13815</name>
</gene>
<protein>
    <submittedName>
        <fullName evidence="1">Uncharacterized protein</fullName>
    </submittedName>
</protein>
<dbReference type="AlphaFoldDB" id="A0A1G9YEB2"/>
<dbReference type="EMBL" id="FNHH01000038">
    <property type="protein sequence ID" value="SDN07414.1"/>
    <property type="molecule type" value="Genomic_DNA"/>
</dbReference>
<evidence type="ECO:0000313" key="1">
    <source>
        <dbReference type="EMBL" id="SDN07414.1"/>
    </source>
</evidence>